<dbReference type="PANTHER" id="PTHR43033:SF1">
    <property type="entry name" value="TRNA(ILE)-LYSIDINE SYNTHASE-RELATED"/>
    <property type="match status" value="1"/>
</dbReference>
<dbReference type="GO" id="GO:0032267">
    <property type="term" value="F:tRNA(Ile)-lysidine synthase activity"/>
    <property type="evidence" value="ECO:0007669"/>
    <property type="project" value="UniProtKB-EC"/>
</dbReference>
<name>A0ABU1TU53_9FLAO</name>
<comment type="similarity">
    <text evidence="8">Belongs to the tRNA(Ile)-lysidine synthase family.</text>
</comment>
<comment type="function">
    <text evidence="8">Ligates lysine onto the cytidine present at position 34 of the AUA codon-specific tRNA(Ile) that contains the anticodon CAU, in an ATP-dependent manner. Cytidine is converted to lysidine, thus changing the amino acid specificity of the tRNA from methionine to isoleucine.</text>
</comment>
<comment type="caution">
    <text evidence="10">The sequence shown here is derived from an EMBL/GenBank/DDBJ whole genome shotgun (WGS) entry which is preliminary data.</text>
</comment>
<dbReference type="Gene3D" id="3.40.50.620">
    <property type="entry name" value="HUPs"/>
    <property type="match status" value="1"/>
</dbReference>
<dbReference type="EMBL" id="JAVDVI010000019">
    <property type="protein sequence ID" value="MDR6969366.1"/>
    <property type="molecule type" value="Genomic_DNA"/>
</dbReference>
<dbReference type="InterPro" id="IPR014729">
    <property type="entry name" value="Rossmann-like_a/b/a_fold"/>
</dbReference>
<comment type="domain">
    <text evidence="8">The N-terminal region contains the highly conserved SGGXDS motif, predicted to be a P-loop motif involved in ATP binding.</text>
</comment>
<proteinExistence type="inferred from homology"/>
<feature type="domain" description="Lysidine-tRNA(Ile) synthetase C-terminal" evidence="9">
    <location>
        <begin position="360"/>
        <end position="433"/>
    </location>
</feature>
<keyword evidence="11" id="KW-1185">Reference proteome</keyword>
<gene>
    <name evidence="8" type="primary">tilS</name>
    <name evidence="10" type="ORF">J2X31_003397</name>
</gene>
<keyword evidence="6 8" id="KW-0067">ATP-binding</keyword>
<dbReference type="HAMAP" id="MF_01161">
    <property type="entry name" value="tRNA_Ile_lys_synt"/>
    <property type="match status" value="1"/>
</dbReference>
<dbReference type="SMART" id="SM00977">
    <property type="entry name" value="TilS_C"/>
    <property type="match status" value="1"/>
</dbReference>
<dbReference type="PANTHER" id="PTHR43033">
    <property type="entry name" value="TRNA(ILE)-LYSIDINE SYNTHASE-RELATED"/>
    <property type="match status" value="1"/>
</dbReference>
<comment type="catalytic activity">
    <reaction evidence="7 8">
        <text>cytidine(34) in tRNA(Ile2) + L-lysine + ATP = lysidine(34) in tRNA(Ile2) + AMP + diphosphate + H(+)</text>
        <dbReference type="Rhea" id="RHEA:43744"/>
        <dbReference type="Rhea" id="RHEA-COMP:10625"/>
        <dbReference type="Rhea" id="RHEA-COMP:10670"/>
        <dbReference type="ChEBI" id="CHEBI:15378"/>
        <dbReference type="ChEBI" id="CHEBI:30616"/>
        <dbReference type="ChEBI" id="CHEBI:32551"/>
        <dbReference type="ChEBI" id="CHEBI:33019"/>
        <dbReference type="ChEBI" id="CHEBI:82748"/>
        <dbReference type="ChEBI" id="CHEBI:83665"/>
        <dbReference type="ChEBI" id="CHEBI:456215"/>
        <dbReference type="EC" id="6.3.4.19"/>
    </reaction>
</comment>
<dbReference type="InterPro" id="IPR012795">
    <property type="entry name" value="tRNA_Ile_lys_synt_N"/>
</dbReference>
<dbReference type="Gene3D" id="3.50.40.10">
    <property type="entry name" value="Phenylalanyl-trna Synthetase, Chain B, domain 3"/>
    <property type="match status" value="1"/>
</dbReference>
<comment type="subcellular location">
    <subcellularLocation>
        <location evidence="1 8">Cytoplasm</location>
    </subcellularLocation>
</comment>
<evidence type="ECO:0000256" key="3">
    <source>
        <dbReference type="ARBA" id="ARBA00022598"/>
    </source>
</evidence>
<sequence>MISKFQKHLSQNLSFLAHKKLLLAISGGIDSMVLLDLFRKSGFEIAIAHCNFQLRGQESDGDQAFIENYSKKNNIPLFVTQFDTKAFAEDFKLSIQVAARELRYKWFYELLESNQYDYVLTAHHADDNIETFLINLSRGSGLEGFTGIPVQNDKTVRPLLPYSRDEILEYAKENSIEWHEDSSNASDKYLRNKIRQEIVPVLKSLNPNLLSSFQNTVENLQQSMSLVDDASRIVYRKVVLDEENQKKINLKELLQLPNYKAYLYQWLNPFGFKAWNDIYNLVESQSGKQIFSDGFKLLKDREYLILSPQTEIDREEKYWIEENQEQVNFHLKLSFCKISSIGTTTNTTIFVDQNKLKYPLVLRRWEEGDVFYPLGMNGKSKKLSKFFKDEKFSLIDKENTLLLCSENQIVWVVGIRQDERFKIETTTKQIIQIALQE</sequence>
<evidence type="ECO:0000256" key="6">
    <source>
        <dbReference type="ARBA" id="ARBA00022840"/>
    </source>
</evidence>
<evidence type="ECO:0000256" key="7">
    <source>
        <dbReference type="ARBA" id="ARBA00048539"/>
    </source>
</evidence>
<dbReference type="Pfam" id="PF11734">
    <property type="entry name" value="TilS_C"/>
    <property type="match status" value="1"/>
</dbReference>
<dbReference type="EC" id="6.3.4.19" evidence="8"/>
<dbReference type="InterPro" id="IPR011063">
    <property type="entry name" value="TilS/TtcA_N"/>
</dbReference>
<reference evidence="10 11" key="1">
    <citation type="submission" date="2023-07" db="EMBL/GenBank/DDBJ databases">
        <title>Sorghum-associated microbial communities from plants grown in Nebraska, USA.</title>
        <authorList>
            <person name="Schachtman D."/>
        </authorList>
    </citation>
    <scope>NUCLEOTIDE SEQUENCE [LARGE SCALE GENOMIC DNA]</scope>
    <source>
        <strain evidence="10 11">3773</strain>
    </source>
</reference>
<evidence type="ECO:0000256" key="8">
    <source>
        <dbReference type="HAMAP-Rule" id="MF_01161"/>
    </source>
</evidence>
<evidence type="ECO:0000259" key="9">
    <source>
        <dbReference type="SMART" id="SM00977"/>
    </source>
</evidence>
<dbReference type="NCBIfam" id="TIGR02433">
    <property type="entry name" value="lysidine_TilS_C"/>
    <property type="match status" value="1"/>
</dbReference>
<organism evidence="10 11">
    <name type="scientific">Flavobacterium arsenatis</name>
    <dbReference type="NCBI Taxonomy" id="1484332"/>
    <lineage>
        <taxon>Bacteria</taxon>
        <taxon>Pseudomonadati</taxon>
        <taxon>Bacteroidota</taxon>
        <taxon>Flavobacteriia</taxon>
        <taxon>Flavobacteriales</taxon>
        <taxon>Flavobacteriaceae</taxon>
        <taxon>Flavobacterium</taxon>
    </lineage>
</organism>
<keyword evidence="5 8" id="KW-0547">Nucleotide-binding</keyword>
<dbReference type="InterPro" id="IPR020825">
    <property type="entry name" value="Phe-tRNA_synthase-like_B3/B4"/>
</dbReference>
<evidence type="ECO:0000256" key="2">
    <source>
        <dbReference type="ARBA" id="ARBA00022490"/>
    </source>
</evidence>
<dbReference type="SUPFAM" id="SSF52402">
    <property type="entry name" value="Adenine nucleotide alpha hydrolases-like"/>
    <property type="match status" value="1"/>
</dbReference>
<dbReference type="Proteomes" id="UP001255185">
    <property type="component" value="Unassembled WGS sequence"/>
</dbReference>
<evidence type="ECO:0000256" key="4">
    <source>
        <dbReference type="ARBA" id="ARBA00022694"/>
    </source>
</evidence>
<evidence type="ECO:0000313" key="10">
    <source>
        <dbReference type="EMBL" id="MDR6969366.1"/>
    </source>
</evidence>
<accession>A0ABU1TU53</accession>
<evidence type="ECO:0000313" key="11">
    <source>
        <dbReference type="Proteomes" id="UP001255185"/>
    </source>
</evidence>
<protein>
    <recommendedName>
        <fullName evidence="8">tRNA(Ile)-lysidine synthase</fullName>
        <ecNumber evidence="8">6.3.4.19</ecNumber>
    </recommendedName>
    <alternativeName>
        <fullName evidence="8">tRNA(Ile)-2-lysyl-cytidine synthase</fullName>
    </alternativeName>
    <alternativeName>
        <fullName evidence="8">tRNA(Ile)-lysidine synthetase</fullName>
    </alternativeName>
</protein>
<dbReference type="RefSeq" id="WP_310028343.1">
    <property type="nucleotide sequence ID" value="NZ_JAVDVI010000019.1"/>
</dbReference>
<dbReference type="CDD" id="cd01992">
    <property type="entry name" value="TilS_N"/>
    <property type="match status" value="1"/>
</dbReference>
<dbReference type="Pfam" id="PF01171">
    <property type="entry name" value="ATP_bind_3"/>
    <property type="match status" value="1"/>
</dbReference>
<evidence type="ECO:0000256" key="1">
    <source>
        <dbReference type="ARBA" id="ARBA00004496"/>
    </source>
</evidence>
<keyword evidence="2 8" id="KW-0963">Cytoplasm</keyword>
<dbReference type="SUPFAM" id="SSF56037">
    <property type="entry name" value="PheT/TilS domain"/>
    <property type="match status" value="1"/>
</dbReference>
<keyword evidence="3 8" id="KW-0436">Ligase</keyword>
<feature type="binding site" evidence="8">
    <location>
        <begin position="26"/>
        <end position="31"/>
    </location>
    <ligand>
        <name>ATP</name>
        <dbReference type="ChEBI" id="CHEBI:30616"/>
    </ligand>
</feature>
<dbReference type="NCBIfam" id="TIGR02432">
    <property type="entry name" value="lysidine_TilS_N"/>
    <property type="match status" value="1"/>
</dbReference>
<evidence type="ECO:0000256" key="5">
    <source>
        <dbReference type="ARBA" id="ARBA00022741"/>
    </source>
</evidence>
<keyword evidence="4 8" id="KW-0819">tRNA processing</keyword>
<dbReference type="InterPro" id="IPR012094">
    <property type="entry name" value="tRNA_Ile_lys_synt"/>
</dbReference>
<dbReference type="InterPro" id="IPR012796">
    <property type="entry name" value="Lysidine-tRNA-synth_C"/>
</dbReference>